<proteinExistence type="predicted"/>
<sequence>MTLTDKIDEYGRPAWIAATVLGFIVWWPIGLSLLAFTIWSGRMGCGRYGMERWQSKMNRMQEKMDRMRERGQNFGSGFGGGLWSPPSSGNKAFDEYRAETLRRLEEEQREFQDFLARLREAKDKAEFDQFMADRRSRGNTPPPAPQGQ</sequence>
<dbReference type="KEGG" id="psin:CAK95_04005"/>
<reference evidence="4 5" key="1">
    <citation type="submission" date="2017-05" db="EMBL/GenBank/DDBJ databases">
        <title>Full genome sequence of Pseudorhodoplanes sinuspersici.</title>
        <authorList>
            <person name="Dastgheib S.M.M."/>
            <person name="Shavandi M."/>
            <person name="Tirandaz H."/>
        </authorList>
    </citation>
    <scope>NUCLEOTIDE SEQUENCE [LARGE SCALE GENOMIC DNA]</scope>
    <source>
        <strain evidence="4 5">RIPI110</strain>
    </source>
</reference>
<keyword evidence="3" id="KW-0472">Membrane</keyword>
<dbReference type="OrthoDB" id="9806878at2"/>
<name>A0A1W6ZNI0_9HYPH</name>
<feature type="coiled-coil region" evidence="1">
    <location>
        <begin position="97"/>
        <end position="124"/>
    </location>
</feature>
<dbReference type="InterPro" id="IPR021273">
    <property type="entry name" value="DUF2852"/>
</dbReference>
<evidence type="ECO:0000256" key="2">
    <source>
        <dbReference type="SAM" id="MobiDB-lite"/>
    </source>
</evidence>
<dbReference type="Proteomes" id="UP000194137">
    <property type="component" value="Chromosome"/>
</dbReference>
<keyword evidence="3" id="KW-1133">Transmembrane helix</keyword>
<gene>
    <name evidence="4" type="ORF">CAK95_04005</name>
</gene>
<dbReference type="EMBL" id="CP021112">
    <property type="protein sequence ID" value="ARP98344.1"/>
    <property type="molecule type" value="Genomic_DNA"/>
</dbReference>
<evidence type="ECO:0000256" key="3">
    <source>
        <dbReference type="SAM" id="Phobius"/>
    </source>
</evidence>
<evidence type="ECO:0000256" key="1">
    <source>
        <dbReference type="SAM" id="Coils"/>
    </source>
</evidence>
<protein>
    <submittedName>
        <fullName evidence="4">Uncharacterized protein</fullName>
    </submittedName>
</protein>
<organism evidence="4 5">
    <name type="scientific">Pseudorhodoplanes sinuspersici</name>
    <dbReference type="NCBI Taxonomy" id="1235591"/>
    <lineage>
        <taxon>Bacteria</taxon>
        <taxon>Pseudomonadati</taxon>
        <taxon>Pseudomonadota</taxon>
        <taxon>Alphaproteobacteria</taxon>
        <taxon>Hyphomicrobiales</taxon>
        <taxon>Pseudorhodoplanes</taxon>
    </lineage>
</organism>
<dbReference type="AlphaFoldDB" id="A0A1W6ZNI0"/>
<feature type="compositionally biased region" description="Basic and acidic residues" evidence="2">
    <location>
        <begin position="126"/>
        <end position="136"/>
    </location>
</feature>
<keyword evidence="1" id="KW-0175">Coiled coil</keyword>
<dbReference type="RefSeq" id="WP_086086765.1">
    <property type="nucleotide sequence ID" value="NZ_CP021112.1"/>
</dbReference>
<keyword evidence="5" id="KW-1185">Reference proteome</keyword>
<dbReference type="STRING" id="1235591.CAK95_04005"/>
<dbReference type="Pfam" id="PF11014">
    <property type="entry name" value="DUF2852"/>
    <property type="match status" value="1"/>
</dbReference>
<evidence type="ECO:0000313" key="4">
    <source>
        <dbReference type="EMBL" id="ARP98344.1"/>
    </source>
</evidence>
<keyword evidence="3" id="KW-0812">Transmembrane</keyword>
<accession>A0A1W6ZNI0</accession>
<feature type="region of interest" description="Disordered" evidence="2">
    <location>
        <begin position="126"/>
        <end position="148"/>
    </location>
</feature>
<evidence type="ECO:0000313" key="5">
    <source>
        <dbReference type="Proteomes" id="UP000194137"/>
    </source>
</evidence>
<feature type="transmembrane region" description="Helical" evidence="3">
    <location>
        <begin position="15"/>
        <end position="39"/>
    </location>
</feature>